<dbReference type="PANTHER" id="PTHR30154:SF34">
    <property type="entry name" value="TRANSCRIPTIONAL REGULATOR AZLB"/>
    <property type="match status" value="1"/>
</dbReference>
<accession>A0ABQ2DNT0</accession>
<keyword evidence="1" id="KW-0805">Transcription regulation</keyword>
<dbReference type="Gene3D" id="1.10.10.10">
    <property type="entry name" value="Winged helix-like DNA-binding domain superfamily/Winged helix DNA-binding domain"/>
    <property type="match status" value="1"/>
</dbReference>
<dbReference type="EMBL" id="BMKX01000006">
    <property type="protein sequence ID" value="GGJ66108.1"/>
    <property type="molecule type" value="Genomic_DNA"/>
</dbReference>
<organism evidence="6 7">
    <name type="scientific">Glutamicibacter ardleyensis</name>
    <dbReference type="NCBI Taxonomy" id="225894"/>
    <lineage>
        <taxon>Bacteria</taxon>
        <taxon>Bacillati</taxon>
        <taxon>Actinomycetota</taxon>
        <taxon>Actinomycetes</taxon>
        <taxon>Micrococcales</taxon>
        <taxon>Micrococcaceae</taxon>
        <taxon>Glutamicibacter</taxon>
    </lineage>
</organism>
<dbReference type="Pfam" id="PF01037">
    <property type="entry name" value="AsnC_trans_reg"/>
    <property type="match status" value="1"/>
</dbReference>
<dbReference type="InterPro" id="IPR011008">
    <property type="entry name" value="Dimeric_a/b-barrel"/>
</dbReference>
<evidence type="ECO:0000259" key="5">
    <source>
        <dbReference type="Pfam" id="PF13404"/>
    </source>
</evidence>
<dbReference type="SMART" id="SM00344">
    <property type="entry name" value="HTH_ASNC"/>
    <property type="match status" value="1"/>
</dbReference>
<dbReference type="InterPro" id="IPR019887">
    <property type="entry name" value="Tscrpt_reg_AsnC/Lrp_C"/>
</dbReference>
<evidence type="ECO:0000259" key="4">
    <source>
        <dbReference type="Pfam" id="PF01037"/>
    </source>
</evidence>
<dbReference type="PRINTS" id="PR00033">
    <property type="entry name" value="HTHASNC"/>
</dbReference>
<reference evidence="7" key="1">
    <citation type="journal article" date="2019" name="Int. J. Syst. Evol. Microbiol.">
        <title>The Global Catalogue of Microorganisms (GCM) 10K type strain sequencing project: providing services to taxonomists for standard genome sequencing and annotation.</title>
        <authorList>
            <consortium name="The Broad Institute Genomics Platform"/>
            <consortium name="The Broad Institute Genome Sequencing Center for Infectious Disease"/>
            <person name="Wu L."/>
            <person name="Ma J."/>
        </authorList>
    </citation>
    <scope>NUCLEOTIDE SEQUENCE [LARGE SCALE GENOMIC DNA]</scope>
    <source>
        <strain evidence="7">CGMCC 1.3685</strain>
    </source>
</reference>
<dbReference type="RefSeq" id="WP_146112539.1">
    <property type="nucleotide sequence ID" value="NZ_BMKX01000006.1"/>
</dbReference>
<dbReference type="SUPFAM" id="SSF46785">
    <property type="entry name" value="Winged helix' DNA-binding domain"/>
    <property type="match status" value="1"/>
</dbReference>
<dbReference type="PANTHER" id="PTHR30154">
    <property type="entry name" value="LEUCINE-RESPONSIVE REGULATORY PROTEIN"/>
    <property type="match status" value="1"/>
</dbReference>
<dbReference type="Pfam" id="PF13404">
    <property type="entry name" value="HTH_AsnC-type"/>
    <property type="match status" value="1"/>
</dbReference>
<evidence type="ECO:0000313" key="6">
    <source>
        <dbReference type="EMBL" id="GGJ66108.1"/>
    </source>
</evidence>
<feature type="domain" description="Transcription regulator AsnC/Lrp ligand binding" evidence="4">
    <location>
        <begin position="80"/>
        <end position="141"/>
    </location>
</feature>
<protein>
    <submittedName>
        <fullName evidence="6">AsnC family transcriptional regulator</fullName>
    </submittedName>
</protein>
<dbReference type="Proteomes" id="UP000606115">
    <property type="component" value="Unassembled WGS sequence"/>
</dbReference>
<sequence length="169" mass="18473">MHIDRLDADLIELLTESPMLPVMECARRLGVARGTVTSRLARLHEGGVIKAIVPQVQPAGFDYQLVAFCSVEIIQKFGHEPVATGLADSIPEIVDMYTVTGTSDLQLRVVARNAGDLQAIFDRINLVPGVARTSSSLALREHFQGRTLPLVKAYAKNSPPDEKTIQIDQ</sequence>
<gene>
    <name evidence="6" type="primary">asnC</name>
    <name evidence="6" type="ORF">GCM10007173_26220</name>
</gene>
<evidence type="ECO:0000256" key="3">
    <source>
        <dbReference type="ARBA" id="ARBA00023163"/>
    </source>
</evidence>
<dbReference type="SUPFAM" id="SSF54909">
    <property type="entry name" value="Dimeric alpha+beta barrel"/>
    <property type="match status" value="1"/>
</dbReference>
<dbReference type="Gene3D" id="3.30.70.920">
    <property type="match status" value="1"/>
</dbReference>
<evidence type="ECO:0000313" key="7">
    <source>
        <dbReference type="Proteomes" id="UP000606115"/>
    </source>
</evidence>
<evidence type="ECO:0000256" key="1">
    <source>
        <dbReference type="ARBA" id="ARBA00023015"/>
    </source>
</evidence>
<dbReference type="CDD" id="cd00090">
    <property type="entry name" value="HTH_ARSR"/>
    <property type="match status" value="1"/>
</dbReference>
<dbReference type="InterPro" id="IPR011991">
    <property type="entry name" value="ArsR-like_HTH"/>
</dbReference>
<dbReference type="InterPro" id="IPR036388">
    <property type="entry name" value="WH-like_DNA-bd_sf"/>
</dbReference>
<feature type="domain" description="HTH asnC-type" evidence="5">
    <location>
        <begin position="3"/>
        <end position="44"/>
    </location>
</feature>
<keyword evidence="7" id="KW-1185">Reference proteome</keyword>
<keyword evidence="3" id="KW-0804">Transcription</keyword>
<evidence type="ECO:0000256" key="2">
    <source>
        <dbReference type="ARBA" id="ARBA00023125"/>
    </source>
</evidence>
<dbReference type="GeneID" id="303304967"/>
<proteinExistence type="predicted"/>
<comment type="caution">
    <text evidence="6">The sequence shown here is derived from an EMBL/GenBank/DDBJ whole genome shotgun (WGS) entry which is preliminary data.</text>
</comment>
<dbReference type="InterPro" id="IPR000485">
    <property type="entry name" value="AsnC-type_HTH_dom"/>
</dbReference>
<dbReference type="InterPro" id="IPR036390">
    <property type="entry name" value="WH_DNA-bd_sf"/>
</dbReference>
<name>A0ABQ2DNT0_9MICC</name>
<keyword evidence="2" id="KW-0238">DNA-binding</keyword>
<dbReference type="InterPro" id="IPR019888">
    <property type="entry name" value="Tscrpt_reg_AsnC-like"/>
</dbReference>